<dbReference type="NCBIfam" id="TIGR01603">
    <property type="entry name" value="maj_tail_phi13"/>
    <property type="match status" value="1"/>
</dbReference>
<dbReference type="Proteomes" id="UP001145094">
    <property type="component" value="Unassembled WGS sequence"/>
</dbReference>
<dbReference type="AlphaFoldDB" id="A0A9W6CFL6"/>
<dbReference type="RefSeq" id="WP_281845257.1">
    <property type="nucleotide sequence ID" value="NZ_BSCH01000011.1"/>
</dbReference>
<name>A0A9W6CFL6_9FIRM</name>
<evidence type="ECO:0000313" key="1">
    <source>
        <dbReference type="EMBL" id="GLG90404.1"/>
    </source>
</evidence>
<dbReference type="EMBL" id="BSCH01000011">
    <property type="protein sequence ID" value="GLG90404.1"/>
    <property type="molecule type" value="Genomic_DNA"/>
</dbReference>
<dbReference type="InterPro" id="IPR006490">
    <property type="entry name" value="Maj_tail_phi13"/>
</dbReference>
<gene>
    <name evidence="1" type="ORF">Selli2_18310</name>
</gene>
<reference evidence="1" key="2">
    <citation type="submission" date="2022-11" db="EMBL/GenBank/DDBJ databases">
        <title>Draft genome sequence of Sellimonas catena strain 18CBH55.</title>
        <authorList>
            <person name="Hisatomi A."/>
            <person name="Ohkuma M."/>
            <person name="Sakamoto M."/>
        </authorList>
    </citation>
    <scope>NUCLEOTIDE SEQUENCE</scope>
    <source>
        <strain evidence="1">18CBH55</strain>
    </source>
</reference>
<evidence type="ECO:0000313" key="2">
    <source>
        <dbReference type="Proteomes" id="UP001145094"/>
    </source>
</evidence>
<reference evidence="1" key="1">
    <citation type="submission" date="2022-11" db="EMBL/GenBank/DDBJ databases">
        <title>Draft genome sequence of Sellimonas catena strain 18CBH55.</title>
        <authorList>
            <person name="Atsushi H."/>
            <person name="Moriya O."/>
            <person name="Mitsuo S."/>
        </authorList>
    </citation>
    <scope>NUCLEOTIDE SEQUENCE</scope>
    <source>
        <strain evidence="1">18CBH55</strain>
    </source>
</reference>
<reference evidence="1" key="3">
    <citation type="journal article" date="2023" name="Int. J. Syst. Evol. Microbiol.">
        <title>Sellimonas catena sp. nov., isolated from human faeces.</title>
        <authorList>
            <person name="Hisatomi A."/>
            <person name="Ohkuma M."/>
            <person name="Sakamoto M."/>
        </authorList>
    </citation>
    <scope>NUCLEOTIDE SEQUENCE</scope>
    <source>
        <strain evidence="1">18CBH55</strain>
    </source>
</reference>
<organism evidence="1 2">
    <name type="scientific">Sellimonas catena</name>
    <dbReference type="NCBI Taxonomy" id="2994035"/>
    <lineage>
        <taxon>Bacteria</taxon>
        <taxon>Bacillati</taxon>
        <taxon>Bacillota</taxon>
        <taxon>Clostridia</taxon>
        <taxon>Lachnospirales</taxon>
        <taxon>Lachnospiraceae</taxon>
        <taxon>Sellimonas</taxon>
    </lineage>
</organism>
<protein>
    <recommendedName>
        <fullName evidence="3">Phage tail protein</fullName>
    </recommendedName>
</protein>
<accession>A0A9W6CFL6</accession>
<comment type="caution">
    <text evidence="1">The sequence shown here is derived from an EMBL/GenBank/DDBJ whole genome shotgun (WGS) entry which is preliminary data.</text>
</comment>
<evidence type="ECO:0008006" key="3">
    <source>
        <dbReference type="Google" id="ProtNLM"/>
    </source>
</evidence>
<proteinExistence type="predicted"/>
<sequence>MPGEKNKVKFNIKNVHYAVIEEGGSFGTPVAMPGAVSLSLEQQGEITPFYADGIVFYQSASNGGYSGDLEVALVPDEFRKDVLQEEEDTNKVLFENANKNGKSFALGFQIDGDKEPTLFWFFNCTATRPNVESETTEDTKEPGTDTLTISCAPDENGDVRAKTQAGVAENIRTEWFDEVYTKNKVQA</sequence>